<dbReference type="CDD" id="cd05283">
    <property type="entry name" value="CAD1"/>
    <property type="match status" value="1"/>
</dbReference>
<dbReference type="STRING" id="1193682.BJP25_14925"/>
<dbReference type="InterPro" id="IPR036291">
    <property type="entry name" value="NAD(P)-bd_dom_sf"/>
</dbReference>
<dbReference type="RefSeq" id="WP_075974474.1">
    <property type="nucleotide sequence ID" value="NZ_MKQR01000009.1"/>
</dbReference>
<sequence length="353" mass="37594">MELDVQQGRMTTGWAAQAPGEPLRPWRFARRELRPTDVAVRVTHAGVCFTDLDHVRPEPGQERPELFPLVPGHEIVGEVTEVGSAVDRFAAGDAVCVGNIVDSCGRCPACLGGDQEFCREFPTLTYGGHDRVDGSMTQGGFADEYVVDQAFAYHRPAALDPAAVAPLMCAGVTCWVPLRTWGVEAGQTVGVIGIGGLGHLAVKLAKGLGAEVVAFTSSPGKAAAALELGADEVVVSSDEEAVAAQRERFDLILDTVPRPHDLSPYLTALRFDRTLCSLGIQSPMLFDPQALRFGRKRLAGAGSGGIAATRELLDFCGERGIGAEVEVLPAAEVGTALDRLAANDVRYRFVLRM</sequence>
<proteinExistence type="inferred from homology"/>
<dbReference type="PROSITE" id="PS00059">
    <property type="entry name" value="ADH_ZINC"/>
    <property type="match status" value="1"/>
</dbReference>
<evidence type="ECO:0000256" key="6">
    <source>
        <dbReference type="ARBA" id="ARBA00048262"/>
    </source>
</evidence>
<dbReference type="GO" id="GO:0008106">
    <property type="term" value="F:alcohol dehydrogenase (NADP+) activity"/>
    <property type="evidence" value="ECO:0007669"/>
    <property type="project" value="UniProtKB-EC"/>
</dbReference>
<dbReference type="InterPro" id="IPR029752">
    <property type="entry name" value="D-isomer_DH_CS1"/>
</dbReference>
<protein>
    <recommendedName>
        <fullName evidence="5">alcohol dehydrogenase (NADP(+))</fullName>
        <ecNumber evidence="5">1.1.1.2</ecNumber>
    </recommendedName>
</protein>
<evidence type="ECO:0000256" key="7">
    <source>
        <dbReference type="RuleBase" id="RU361277"/>
    </source>
</evidence>
<keyword evidence="4" id="KW-0560">Oxidoreductase</keyword>
<evidence type="ECO:0000256" key="1">
    <source>
        <dbReference type="ARBA" id="ARBA00001947"/>
    </source>
</evidence>
<dbReference type="AlphaFoldDB" id="A0A1Q9LNI3"/>
<evidence type="ECO:0000313" key="10">
    <source>
        <dbReference type="Proteomes" id="UP000186040"/>
    </source>
</evidence>
<keyword evidence="10" id="KW-1185">Reference proteome</keyword>
<dbReference type="Pfam" id="PF00107">
    <property type="entry name" value="ADH_zinc_N"/>
    <property type="match status" value="1"/>
</dbReference>
<name>A0A1Q9LNI3_9PSEU</name>
<dbReference type="PANTHER" id="PTHR42683">
    <property type="entry name" value="ALDEHYDE REDUCTASE"/>
    <property type="match status" value="1"/>
</dbReference>
<dbReference type="InterPro" id="IPR011032">
    <property type="entry name" value="GroES-like_sf"/>
</dbReference>
<accession>A0A1Q9LNI3</accession>
<dbReference type="PROSITE" id="PS00065">
    <property type="entry name" value="D_2_HYDROXYACID_DH_1"/>
    <property type="match status" value="1"/>
</dbReference>
<dbReference type="InterPro" id="IPR013149">
    <property type="entry name" value="ADH-like_C"/>
</dbReference>
<dbReference type="GO" id="GO:0008270">
    <property type="term" value="F:zinc ion binding"/>
    <property type="evidence" value="ECO:0007669"/>
    <property type="project" value="InterPro"/>
</dbReference>
<evidence type="ECO:0000256" key="4">
    <source>
        <dbReference type="ARBA" id="ARBA00023002"/>
    </source>
</evidence>
<dbReference type="EC" id="1.1.1.2" evidence="5"/>
<dbReference type="Proteomes" id="UP000186040">
    <property type="component" value="Unassembled WGS sequence"/>
</dbReference>
<gene>
    <name evidence="9" type="ORF">BJP25_14925</name>
</gene>
<keyword evidence="2 7" id="KW-0479">Metal-binding</keyword>
<evidence type="ECO:0000256" key="5">
    <source>
        <dbReference type="ARBA" id="ARBA00024074"/>
    </source>
</evidence>
<dbReference type="Gene3D" id="3.40.50.720">
    <property type="entry name" value="NAD(P)-binding Rossmann-like Domain"/>
    <property type="match status" value="1"/>
</dbReference>
<comment type="cofactor">
    <cofactor evidence="1 7">
        <name>Zn(2+)</name>
        <dbReference type="ChEBI" id="CHEBI:29105"/>
    </cofactor>
</comment>
<dbReference type="SMART" id="SM00829">
    <property type="entry name" value="PKS_ER"/>
    <property type="match status" value="1"/>
</dbReference>
<keyword evidence="3 7" id="KW-0862">Zinc</keyword>
<feature type="domain" description="Enoyl reductase (ER)" evidence="8">
    <location>
        <begin position="20"/>
        <end position="351"/>
    </location>
</feature>
<dbReference type="InterPro" id="IPR047109">
    <property type="entry name" value="CAD-like"/>
</dbReference>
<evidence type="ECO:0000259" key="8">
    <source>
        <dbReference type="SMART" id="SM00829"/>
    </source>
</evidence>
<dbReference type="FunFam" id="3.40.50.720:FF:000022">
    <property type="entry name" value="Cinnamyl alcohol dehydrogenase"/>
    <property type="match status" value="1"/>
</dbReference>
<comment type="caution">
    <text evidence="9">The sequence shown here is derived from an EMBL/GenBank/DDBJ whole genome shotgun (WGS) entry which is preliminary data.</text>
</comment>
<dbReference type="OrthoDB" id="3567264at2"/>
<organism evidence="9 10">
    <name type="scientific">Actinokineospora bangkokensis</name>
    <dbReference type="NCBI Taxonomy" id="1193682"/>
    <lineage>
        <taxon>Bacteria</taxon>
        <taxon>Bacillati</taxon>
        <taxon>Actinomycetota</taxon>
        <taxon>Actinomycetes</taxon>
        <taxon>Pseudonocardiales</taxon>
        <taxon>Pseudonocardiaceae</taxon>
        <taxon>Actinokineospora</taxon>
    </lineage>
</organism>
<evidence type="ECO:0000256" key="2">
    <source>
        <dbReference type="ARBA" id="ARBA00022723"/>
    </source>
</evidence>
<reference evidence="9 10" key="1">
    <citation type="submission" date="2016-10" db="EMBL/GenBank/DDBJ databases">
        <title>The Draft Genome Sequence of Actinokineospora bangkokensis 44EHWT reveals the biosynthetic pathway of antifungal compounds Thailandins with unusual extender unit butylmalonyl-CoA.</title>
        <authorList>
            <person name="Greule A."/>
            <person name="Intra B."/>
            <person name="Flemming S."/>
            <person name="Rommel M.G."/>
            <person name="Panbangred W."/>
            <person name="Bechthold A."/>
        </authorList>
    </citation>
    <scope>NUCLEOTIDE SEQUENCE [LARGE SCALE GENOMIC DNA]</scope>
    <source>
        <strain evidence="9 10">44EHW</strain>
    </source>
</reference>
<dbReference type="InterPro" id="IPR002328">
    <property type="entry name" value="ADH_Zn_CS"/>
</dbReference>
<dbReference type="InterPro" id="IPR013154">
    <property type="entry name" value="ADH-like_N"/>
</dbReference>
<dbReference type="EMBL" id="MKQR01000009">
    <property type="protein sequence ID" value="OLR93578.1"/>
    <property type="molecule type" value="Genomic_DNA"/>
</dbReference>
<evidence type="ECO:0000256" key="3">
    <source>
        <dbReference type="ARBA" id="ARBA00022833"/>
    </source>
</evidence>
<comment type="catalytic activity">
    <reaction evidence="6">
        <text>a primary alcohol + NADP(+) = an aldehyde + NADPH + H(+)</text>
        <dbReference type="Rhea" id="RHEA:15937"/>
        <dbReference type="ChEBI" id="CHEBI:15378"/>
        <dbReference type="ChEBI" id="CHEBI:15734"/>
        <dbReference type="ChEBI" id="CHEBI:17478"/>
        <dbReference type="ChEBI" id="CHEBI:57783"/>
        <dbReference type="ChEBI" id="CHEBI:58349"/>
        <dbReference type="EC" id="1.1.1.2"/>
    </reaction>
</comment>
<comment type="similarity">
    <text evidence="7">Belongs to the zinc-containing alcohol dehydrogenase family.</text>
</comment>
<dbReference type="InterPro" id="IPR020843">
    <property type="entry name" value="ER"/>
</dbReference>
<dbReference type="Pfam" id="PF08240">
    <property type="entry name" value="ADH_N"/>
    <property type="match status" value="1"/>
</dbReference>
<evidence type="ECO:0000313" key="9">
    <source>
        <dbReference type="EMBL" id="OLR93578.1"/>
    </source>
</evidence>
<dbReference type="SUPFAM" id="SSF50129">
    <property type="entry name" value="GroES-like"/>
    <property type="match status" value="1"/>
</dbReference>
<dbReference type="Gene3D" id="3.90.180.10">
    <property type="entry name" value="Medium-chain alcohol dehydrogenases, catalytic domain"/>
    <property type="match status" value="1"/>
</dbReference>
<dbReference type="SUPFAM" id="SSF51735">
    <property type="entry name" value="NAD(P)-binding Rossmann-fold domains"/>
    <property type="match status" value="1"/>
</dbReference>